<evidence type="ECO:0008006" key="5">
    <source>
        <dbReference type="Google" id="ProtNLM"/>
    </source>
</evidence>
<dbReference type="GO" id="GO:0005739">
    <property type="term" value="C:mitochondrion"/>
    <property type="evidence" value="ECO:0007669"/>
    <property type="project" value="InterPro"/>
</dbReference>
<evidence type="ECO:0000313" key="4">
    <source>
        <dbReference type="Proteomes" id="UP000799776"/>
    </source>
</evidence>
<evidence type="ECO:0000313" key="3">
    <source>
        <dbReference type="EMBL" id="KAF2091229.1"/>
    </source>
</evidence>
<feature type="compositionally biased region" description="Basic and acidic residues" evidence="1">
    <location>
        <begin position="168"/>
        <end position="177"/>
    </location>
</feature>
<reference evidence="3" key="1">
    <citation type="journal article" date="2020" name="Stud. Mycol.">
        <title>101 Dothideomycetes genomes: a test case for predicting lifestyles and emergence of pathogens.</title>
        <authorList>
            <person name="Haridas S."/>
            <person name="Albert R."/>
            <person name="Binder M."/>
            <person name="Bloem J."/>
            <person name="Labutti K."/>
            <person name="Salamov A."/>
            <person name="Andreopoulos B."/>
            <person name="Baker S."/>
            <person name="Barry K."/>
            <person name="Bills G."/>
            <person name="Bluhm B."/>
            <person name="Cannon C."/>
            <person name="Castanera R."/>
            <person name="Culley D."/>
            <person name="Daum C."/>
            <person name="Ezra D."/>
            <person name="Gonzalez J."/>
            <person name="Henrissat B."/>
            <person name="Kuo A."/>
            <person name="Liang C."/>
            <person name="Lipzen A."/>
            <person name="Lutzoni F."/>
            <person name="Magnuson J."/>
            <person name="Mondo S."/>
            <person name="Nolan M."/>
            <person name="Ohm R."/>
            <person name="Pangilinan J."/>
            <person name="Park H.-J."/>
            <person name="Ramirez L."/>
            <person name="Alfaro M."/>
            <person name="Sun H."/>
            <person name="Tritt A."/>
            <person name="Yoshinaga Y."/>
            <person name="Zwiers L.-H."/>
            <person name="Turgeon B."/>
            <person name="Goodwin S."/>
            <person name="Spatafora J."/>
            <person name="Crous P."/>
            <person name="Grigoriev I."/>
        </authorList>
    </citation>
    <scope>NUCLEOTIDE SEQUENCE</scope>
    <source>
        <strain evidence="3">CBS 121410</strain>
    </source>
</reference>
<keyword evidence="2" id="KW-0812">Transmembrane</keyword>
<organism evidence="3 4">
    <name type="scientific">Saccharata proteae CBS 121410</name>
    <dbReference type="NCBI Taxonomy" id="1314787"/>
    <lineage>
        <taxon>Eukaryota</taxon>
        <taxon>Fungi</taxon>
        <taxon>Dikarya</taxon>
        <taxon>Ascomycota</taxon>
        <taxon>Pezizomycotina</taxon>
        <taxon>Dothideomycetes</taxon>
        <taxon>Dothideomycetes incertae sedis</taxon>
        <taxon>Botryosphaeriales</taxon>
        <taxon>Saccharataceae</taxon>
        <taxon>Saccharata</taxon>
    </lineage>
</organism>
<dbReference type="OrthoDB" id="2014058at2759"/>
<keyword evidence="2" id="KW-1133">Transmembrane helix</keyword>
<dbReference type="Proteomes" id="UP000799776">
    <property type="component" value="Unassembled WGS sequence"/>
</dbReference>
<feature type="region of interest" description="Disordered" evidence="1">
    <location>
        <begin position="151"/>
        <end position="177"/>
    </location>
</feature>
<dbReference type="PANTHER" id="PTHR12840:SF1">
    <property type="entry name" value="NADH DEHYDROGENASE [UBIQUINONE] 1 BETA SUBCOMPLEX SUBUNIT 8, MITOCHONDRIAL"/>
    <property type="match status" value="1"/>
</dbReference>
<sequence>MLSRKLLSRRIVAARPLSRALRPAASTTLRTQIRRAATDAPIEEDDDYSYAFVEPDAETDPGMNGGYINPPPIKRQHRDPYADWWDKQERRNYGEPVHEDNDILGMFSPEDYTHFSSGWGAVLLGTFIATTLGLCGIVKLYYPDKPSAPRTFPDGLEKELGGPTALRARKEGEDLSW</sequence>
<keyword evidence="4" id="KW-1185">Reference proteome</keyword>
<comment type="caution">
    <text evidence="3">The sequence shown here is derived from an EMBL/GenBank/DDBJ whole genome shotgun (WGS) entry which is preliminary data.</text>
</comment>
<dbReference type="InterPro" id="IPR008699">
    <property type="entry name" value="NDUFB8"/>
</dbReference>
<accession>A0A9P4I0I3</accession>
<keyword evidence="2" id="KW-0472">Membrane</keyword>
<evidence type="ECO:0000256" key="2">
    <source>
        <dbReference type="SAM" id="Phobius"/>
    </source>
</evidence>
<feature type="transmembrane region" description="Helical" evidence="2">
    <location>
        <begin position="121"/>
        <end position="142"/>
    </location>
</feature>
<dbReference type="EMBL" id="ML978712">
    <property type="protein sequence ID" value="KAF2091229.1"/>
    <property type="molecule type" value="Genomic_DNA"/>
</dbReference>
<dbReference type="AlphaFoldDB" id="A0A9P4I0I3"/>
<dbReference type="Pfam" id="PF05821">
    <property type="entry name" value="NDUF_B8"/>
    <property type="match status" value="1"/>
</dbReference>
<dbReference type="PANTHER" id="PTHR12840">
    <property type="entry name" value="NADH-UBIQUINONE OXIDOREDUCTASE ASHI SUBUNIT"/>
    <property type="match status" value="1"/>
</dbReference>
<protein>
    <recommendedName>
        <fullName evidence="5">NADH:ubiquinone oxidoreductase 20.1kD subunit</fullName>
    </recommendedName>
</protein>
<name>A0A9P4I0I3_9PEZI</name>
<proteinExistence type="predicted"/>
<evidence type="ECO:0000256" key="1">
    <source>
        <dbReference type="SAM" id="MobiDB-lite"/>
    </source>
</evidence>
<gene>
    <name evidence="3" type="ORF">K490DRAFT_54126</name>
</gene>